<dbReference type="EMBL" id="JACASF010000012">
    <property type="protein sequence ID" value="KAF6443211.1"/>
    <property type="molecule type" value="Genomic_DNA"/>
</dbReference>
<name>A0A7J8F6J7_MOLMO</name>
<evidence type="ECO:0000256" key="1">
    <source>
        <dbReference type="SAM" id="MobiDB-lite"/>
    </source>
</evidence>
<feature type="compositionally biased region" description="Low complexity" evidence="1">
    <location>
        <begin position="165"/>
        <end position="174"/>
    </location>
</feature>
<sequence length="263" mass="28449">MEASQVTSTTWMETGVCSYSGSEAGGDTGLRRGDKCFTSGPSSLQTTACTPPHWLPHLITQVSRSPPCSSMQAMNQAFWKTYKSKVLQTLSGESEEELAEERENPALVETETAEPTPEAFNPMSQLARRVQGVGVKGWLTMSSLFNKEDEDKLLPPEPCADHPLAAQPASQAAEAEPRGLGFWDAFASRWQQQQAAAASMLRGAEPTPEPDPEAGDPEAGDEATEEVAENPEPRETNSAADFKWGFLTHKLAELRVKAAPKGD</sequence>
<accession>A0A7J8F6J7</accession>
<dbReference type="PANTHER" id="PTHR35663">
    <property type="entry name" value="TESTIS DEVELOPMENT-RELATED PROTEIN-RELATED"/>
    <property type="match status" value="1"/>
</dbReference>
<organism evidence="2 3">
    <name type="scientific">Molossus molossus</name>
    <name type="common">Pallas' mastiff bat</name>
    <name type="synonym">Vespertilio molossus</name>
    <dbReference type="NCBI Taxonomy" id="27622"/>
    <lineage>
        <taxon>Eukaryota</taxon>
        <taxon>Metazoa</taxon>
        <taxon>Chordata</taxon>
        <taxon>Craniata</taxon>
        <taxon>Vertebrata</taxon>
        <taxon>Euteleostomi</taxon>
        <taxon>Mammalia</taxon>
        <taxon>Eutheria</taxon>
        <taxon>Laurasiatheria</taxon>
        <taxon>Chiroptera</taxon>
        <taxon>Yangochiroptera</taxon>
        <taxon>Molossidae</taxon>
        <taxon>Molossus</taxon>
    </lineage>
</organism>
<evidence type="ECO:0000313" key="2">
    <source>
        <dbReference type="EMBL" id="KAF6443211.1"/>
    </source>
</evidence>
<reference evidence="2 3" key="1">
    <citation type="journal article" date="2020" name="Nature">
        <title>Six reference-quality genomes reveal evolution of bat adaptations.</title>
        <authorList>
            <person name="Jebb D."/>
            <person name="Huang Z."/>
            <person name="Pippel M."/>
            <person name="Hughes G.M."/>
            <person name="Lavrichenko K."/>
            <person name="Devanna P."/>
            <person name="Winkler S."/>
            <person name="Jermiin L.S."/>
            <person name="Skirmuntt E.C."/>
            <person name="Katzourakis A."/>
            <person name="Burkitt-Gray L."/>
            <person name="Ray D.A."/>
            <person name="Sullivan K.A.M."/>
            <person name="Roscito J.G."/>
            <person name="Kirilenko B.M."/>
            <person name="Davalos L.M."/>
            <person name="Corthals A.P."/>
            <person name="Power M.L."/>
            <person name="Jones G."/>
            <person name="Ransome R.D."/>
            <person name="Dechmann D.K.N."/>
            <person name="Locatelli A.G."/>
            <person name="Puechmaille S.J."/>
            <person name="Fedrigo O."/>
            <person name="Jarvis E.D."/>
            <person name="Hiller M."/>
            <person name="Vernes S.C."/>
            <person name="Myers E.W."/>
            <person name="Teeling E.C."/>
        </authorList>
    </citation>
    <scope>NUCLEOTIDE SEQUENCE [LARGE SCALE GENOMIC DNA]</scope>
    <source>
        <strain evidence="2">MMolMol1</strain>
        <tissue evidence="2">Muscle</tissue>
    </source>
</reference>
<feature type="region of interest" description="Disordered" evidence="1">
    <location>
        <begin position="90"/>
        <end position="122"/>
    </location>
</feature>
<gene>
    <name evidence="2" type="ORF">HJG59_001788</name>
</gene>
<dbReference type="AlphaFoldDB" id="A0A7J8F6J7"/>
<evidence type="ECO:0008006" key="4">
    <source>
        <dbReference type="Google" id="ProtNLM"/>
    </source>
</evidence>
<feature type="region of interest" description="Disordered" evidence="1">
    <location>
        <begin position="150"/>
        <end position="177"/>
    </location>
</feature>
<feature type="region of interest" description="Disordered" evidence="1">
    <location>
        <begin position="193"/>
        <end position="242"/>
    </location>
</feature>
<comment type="caution">
    <text evidence="2">The sequence shown here is derived from an EMBL/GenBank/DDBJ whole genome shotgun (WGS) entry which is preliminary data.</text>
</comment>
<keyword evidence="3" id="KW-1185">Reference proteome</keyword>
<feature type="compositionally biased region" description="Low complexity" evidence="1">
    <location>
        <begin position="193"/>
        <end position="206"/>
    </location>
</feature>
<dbReference type="InParanoid" id="A0A7J8F6J7"/>
<proteinExistence type="predicted"/>
<dbReference type="PANTHER" id="PTHR35663:SF3">
    <property type="entry name" value="GENE, 30191-RELATED"/>
    <property type="match status" value="1"/>
</dbReference>
<evidence type="ECO:0000313" key="3">
    <source>
        <dbReference type="Proteomes" id="UP000550707"/>
    </source>
</evidence>
<feature type="compositionally biased region" description="Low complexity" evidence="1">
    <location>
        <begin position="105"/>
        <end position="119"/>
    </location>
</feature>
<dbReference type="Proteomes" id="UP000550707">
    <property type="component" value="Unassembled WGS sequence"/>
</dbReference>
<protein>
    <recommendedName>
        <fullName evidence="4">Testis development related protein</fullName>
    </recommendedName>
</protein>
<feature type="compositionally biased region" description="Acidic residues" evidence="1">
    <location>
        <begin position="208"/>
        <end position="229"/>
    </location>
</feature>